<dbReference type="Proteomes" id="UP001165367">
    <property type="component" value="Unassembled WGS sequence"/>
</dbReference>
<dbReference type="RefSeq" id="WP_237868646.1">
    <property type="nucleotide sequence ID" value="NZ_JAKLTR010000002.1"/>
</dbReference>
<evidence type="ECO:0000259" key="1">
    <source>
        <dbReference type="Pfam" id="PF14292"/>
    </source>
</evidence>
<comment type="caution">
    <text evidence="2">The sequence shown here is derived from an EMBL/GenBank/DDBJ whole genome shotgun (WGS) entry which is preliminary data.</text>
</comment>
<dbReference type="Pfam" id="PF14292">
    <property type="entry name" value="SusE"/>
    <property type="match status" value="1"/>
</dbReference>
<feature type="domain" description="SusE outer membrane protein" evidence="1">
    <location>
        <begin position="25"/>
        <end position="132"/>
    </location>
</feature>
<organism evidence="2 3">
    <name type="scientific">Terrimonas ginsenosidimutans</name>
    <dbReference type="NCBI Taxonomy" id="2908004"/>
    <lineage>
        <taxon>Bacteria</taxon>
        <taxon>Pseudomonadati</taxon>
        <taxon>Bacteroidota</taxon>
        <taxon>Chitinophagia</taxon>
        <taxon>Chitinophagales</taxon>
        <taxon>Chitinophagaceae</taxon>
        <taxon>Terrimonas</taxon>
    </lineage>
</organism>
<dbReference type="EMBL" id="JAKLTR010000002">
    <property type="protein sequence ID" value="MCG2613418.1"/>
    <property type="molecule type" value="Genomic_DNA"/>
</dbReference>
<sequence length="388" mass="43600">MKHTLMSRIALLSFILVFFTKCEKDERELNMDLTEVKNLFTPVDGEAITLKPALGQSVTFEWEQAKAADGSLVLYEVSFDQESGDFSKPFYTIVSDNRGVNNKLTLTHGDLNKIAELGGSVFFQKKKFKWTVLASKGTNVKKAAMSRVIELERPGGFDVLPGSLYLTGSATENGDALANAMKMRQVSPGVFEIYSKLKAGTYKFVDGTSGTPKSYYIFDDNGVNAIGMGSESTFAGAEKIMRIRLDFNNINASYAEVKEVKLWYSAGNTFWTTLPYTSNGVWRRNGFTVAYTQMPWGFDERYKYLMVIDEGTGNKDQWLNSNFGDPAGQDGQYPSSEAYRTINFTANNNSQWDWGWKFDRNYLPQGTVANFWVSLRGSDAAYTQNYQK</sequence>
<gene>
    <name evidence="2" type="ORF">LZZ85_03965</name>
</gene>
<dbReference type="InterPro" id="IPR025970">
    <property type="entry name" value="SusE"/>
</dbReference>
<reference evidence="2" key="1">
    <citation type="submission" date="2022-01" db="EMBL/GenBank/DDBJ databases">
        <authorList>
            <person name="Jo J.-H."/>
            <person name="Im W.-T."/>
        </authorList>
    </citation>
    <scope>NUCLEOTIDE SEQUENCE</scope>
    <source>
        <strain evidence="2">NA20</strain>
    </source>
</reference>
<proteinExistence type="predicted"/>
<name>A0ABS9KM76_9BACT</name>
<evidence type="ECO:0000313" key="2">
    <source>
        <dbReference type="EMBL" id="MCG2613418.1"/>
    </source>
</evidence>
<protein>
    <submittedName>
        <fullName evidence="2">SusE domain-containing protein</fullName>
    </submittedName>
</protein>
<keyword evidence="3" id="KW-1185">Reference proteome</keyword>
<accession>A0ABS9KM76</accession>
<evidence type="ECO:0000313" key="3">
    <source>
        <dbReference type="Proteomes" id="UP001165367"/>
    </source>
</evidence>